<sequence>MYSKENNIPRVPIGWKAYVSKSNRAGIIVRNPNIFTATIAIKHDSVGIKCKTKEQEITIYSLYSSPSEDQEETINSLPAHINHKGKTILAENFNAHSKAWGCAKEDIRGKLILDYIASNQLKVANDPNSTPTFNRDTAKGWPDLTQDMESTTTLKTGK</sequence>
<dbReference type="PANTHER" id="PTHR33273">
    <property type="entry name" value="DOMAIN-CONTAINING PROTEIN, PUTATIVE-RELATED"/>
    <property type="match status" value="1"/>
</dbReference>
<dbReference type="GO" id="GO:0003824">
    <property type="term" value="F:catalytic activity"/>
    <property type="evidence" value="ECO:0007669"/>
    <property type="project" value="InterPro"/>
</dbReference>
<organism evidence="3 4">
    <name type="scientific">Caerostris extrusa</name>
    <name type="common">Bark spider</name>
    <name type="synonym">Caerostris bankana</name>
    <dbReference type="NCBI Taxonomy" id="172846"/>
    <lineage>
        <taxon>Eukaryota</taxon>
        <taxon>Metazoa</taxon>
        <taxon>Ecdysozoa</taxon>
        <taxon>Arthropoda</taxon>
        <taxon>Chelicerata</taxon>
        <taxon>Arachnida</taxon>
        <taxon>Araneae</taxon>
        <taxon>Araneomorphae</taxon>
        <taxon>Entelegynae</taxon>
        <taxon>Araneoidea</taxon>
        <taxon>Araneidae</taxon>
        <taxon>Caerostris</taxon>
    </lineage>
</organism>
<proteinExistence type="predicted"/>
<evidence type="ECO:0000313" key="3">
    <source>
        <dbReference type="EMBL" id="GIZ04020.1"/>
    </source>
</evidence>
<feature type="region of interest" description="Disordered" evidence="1">
    <location>
        <begin position="126"/>
        <end position="158"/>
    </location>
</feature>
<reference evidence="3 4" key="1">
    <citation type="submission" date="2021-06" db="EMBL/GenBank/DDBJ databases">
        <title>Caerostris extrusa draft genome.</title>
        <authorList>
            <person name="Kono N."/>
            <person name="Arakawa K."/>
        </authorList>
    </citation>
    <scope>NUCLEOTIDE SEQUENCE [LARGE SCALE GENOMIC DNA]</scope>
</reference>
<dbReference type="InterPro" id="IPR036691">
    <property type="entry name" value="Endo/exonu/phosph_ase_sf"/>
</dbReference>
<keyword evidence="4" id="KW-1185">Reference proteome</keyword>
<feature type="compositionally biased region" description="Polar residues" evidence="1">
    <location>
        <begin position="147"/>
        <end position="158"/>
    </location>
</feature>
<gene>
    <name evidence="3" type="primary">AVEN_160633_1</name>
    <name evidence="3" type="ORF">CEXT_663461</name>
</gene>
<comment type="caution">
    <text evidence="3">The sequence shown here is derived from an EMBL/GenBank/DDBJ whole genome shotgun (WGS) entry which is preliminary data.</text>
</comment>
<dbReference type="Gene3D" id="3.60.10.10">
    <property type="entry name" value="Endonuclease/exonuclease/phosphatase"/>
    <property type="match status" value="1"/>
</dbReference>
<accession>A0AAV4YAE2</accession>
<feature type="domain" description="Endonuclease/exonuclease/phosphatase" evidence="2">
    <location>
        <begin position="57"/>
        <end position="146"/>
    </location>
</feature>
<evidence type="ECO:0000256" key="1">
    <source>
        <dbReference type="SAM" id="MobiDB-lite"/>
    </source>
</evidence>
<evidence type="ECO:0000259" key="2">
    <source>
        <dbReference type="Pfam" id="PF14529"/>
    </source>
</evidence>
<protein>
    <recommendedName>
        <fullName evidence="2">Endonuclease/exonuclease/phosphatase domain-containing protein</fullName>
    </recommendedName>
</protein>
<evidence type="ECO:0000313" key="4">
    <source>
        <dbReference type="Proteomes" id="UP001054945"/>
    </source>
</evidence>
<feature type="compositionally biased region" description="Polar residues" evidence="1">
    <location>
        <begin position="126"/>
        <end position="135"/>
    </location>
</feature>
<dbReference type="Proteomes" id="UP001054945">
    <property type="component" value="Unassembled WGS sequence"/>
</dbReference>
<dbReference type="Pfam" id="PF14529">
    <property type="entry name" value="Exo_endo_phos_2"/>
    <property type="match status" value="1"/>
</dbReference>
<dbReference type="InterPro" id="IPR005135">
    <property type="entry name" value="Endo/exonuclease/phosphatase"/>
</dbReference>
<dbReference type="EMBL" id="BPLR01019024">
    <property type="protein sequence ID" value="GIZ04020.1"/>
    <property type="molecule type" value="Genomic_DNA"/>
</dbReference>
<dbReference type="AlphaFoldDB" id="A0AAV4YAE2"/>
<name>A0AAV4YAE2_CAEEX</name>
<dbReference type="SUPFAM" id="SSF56219">
    <property type="entry name" value="DNase I-like"/>
    <property type="match status" value="1"/>
</dbReference>
<dbReference type="PANTHER" id="PTHR33273:SF4">
    <property type="entry name" value="ENDONUCLEASE_EXONUCLEASE_PHOSPHATASE DOMAIN-CONTAINING PROTEIN"/>
    <property type="match status" value="1"/>
</dbReference>